<proteinExistence type="predicted"/>
<evidence type="ECO:0000313" key="1">
    <source>
        <dbReference type="EMBL" id="AKJ27146.1"/>
    </source>
</evidence>
<accession>A0A0G3BIE6</accession>
<dbReference type="AlphaFoldDB" id="A0A0G3BIE6"/>
<keyword evidence="2" id="KW-1185">Reference proteome</keyword>
<dbReference type="KEGG" id="pbh:AAW51_0455"/>
<protein>
    <submittedName>
        <fullName evidence="1">Uncharacterized protein</fullName>
    </submittedName>
</protein>
<name>A0A0G3BIE6_9BURK</name>
<gene>
    <name evidence="1" type="ORF">AAW51_0455</name>
</gene>
<evidence type="ECO:0000313" key="2">
    <source>
        <dbReference type="Proteomes" id="UP000035352"/>
    </source>
</evidence>
<sequence>MTFAQSSPTIGEPRELSMGFQEAAPPAPGAFQLKFVGYHDTRCPSDVQCAVAGEARAFFWLTGENIKPQVVVLPWSGGEQGWKHAARAGAYEIRLLSLEPRPMLSRPVAPTEYKAVVAVRSRRTIKASTAP</sequence>
<organism evidence="1 2">
    <name type="scientific">Caldimonas brevitalea</name>
    <dbReference type="NCBI Taxonomy" id="413882"/>
    <lineage>
        <taxon>Bacteria</taxon>
        <taxon>Pseudomonadati</taxon>
        <taxon>Pseudomonadota</taxon>
        <taxon>Betaproteobacteria</taxon>
        <taxon>Burkholderiales</taxon>
        <taxon>Sphaerotilaceae</taxon>
        <taxon>Caldimonas</taxon>
    </lineage>
</organism>
<dbReference type="EMBL" id="CP011371">
    <property type="protein sequence ID" value="AKJ27146.1"/>
    <property type="molecule type" value="Genomic_DNA"/>
</dbReference>
<reference evidence="1 2" key="1">
    <citation type="submission" date="2015-05" db="EMBL/GenBank/DDBJ databases">
        <authorList>
            <person name="Tang B."/>
            <person name="Yu Y."/>
        </authorList>
    </citation>
    <scope>NUCLEOTIDE SEQUENCE [LARGE SCALE GENOMIC DNA]</scope>
    <source>
        <strain evidence="1 2">DSM 7029</strain>
    </source>
</reference>
<dbReference type="Proteomes" id="UP000035352">
    <property type="component" value="Chromosome"/>
</dbReference>